<protein>
    <submittedName>
        <fullName evidence="1">Uncharacterized protein</fullName>
    </submittedName>
</protein>
<name>A0AAU9VUH1_9CNID</name>
<sequence>MTCGKHMLHLHMEREISEGCPVFPRGFEENLPEEAKLVVKKIQQRHASSRACIVAAPSWRACINRREAYQQNIFCVFPVFNCQLRGLHLFILFKSRPTVR</sequence>
<evidence type="ECO:0000313" key="2">
    <source>
        <dbReference type="Proteomes" id="UP001159428"/>
    </source>
</evidence>
<organism evidence="1 2">
    <name type="scientific">Pocillopora meandrina</name>
    <dbReference type="NCBI Taxonomy" id="46732"/>
    <lineage>
        <taxon>Eukaryota</taxon>
        <taxon>Metazoa</taxon>
        <taxon>Cnidaria</taxon>
        <taxon>Anthozoa</taxon>
        <taxon>Hexacorallia</taxon>
        <taxon>Scleractinia</taxon>
        <taxon>Astrocoeniina</taxon>
        <taxon>Pocilloporidae</taxon>
        <taxon>Pocillopora</taxon>
    </lineage>
</organism>
<comment type="caution">
    <text evidence="1">The sequence shown here is derived from an EMBL/GenBank/DDBJ whole genome shotgun (WGS) entry which is preliminary data.</text>
</comment>
<proteinExistence type="predicted"/>
<accession>A0AAU9VUH1</accession>
<gene>
    <name evidence="1" type="ORF">PMEA_00021575</name>
</gene>
<dbReference type="Proteomes" id="UP001159428">
    <property type="component" value="Unassembled WGS sequence"/>
</dbReference>
<reference evidence="1 2" key="1">
    <citation type="submission" date="2022-05" db="EMBL/GenBank/DDBJ databases">
        <authorList>
            <consortium name="Genoscope - CEA"/>
            <person name="William W."/>
        </authorList>
    </citation>
    <scope>NUCLEOTIDE SEQUENCE [LARGE SCALE GENOMIC DNA]</scope>
</reference>
<dbReference type="EMBL" id="CALNXJ010000004">
    <property type="protein sequence ID" value="CAH3038216.1"/>
    <property type="molecule type" value="Genomic_DNA"/>
</dbReference>
<dbReference type="AlphaFoldDB" id="A0AAU9VUH1"/>
<keyword evidence="2" id="KW-1185">Reference proteome</keyword>
<evidence type="ECO:0000313" key="1">
    <source>
        <dbReference type="EMBL" id="CAH3038216.1"/>
    </source>
</evidence>